<dbReference type="STRING" id="43775.SAMN04489760_105133"/>
<evidence type="ECO:0000256" key="7">
    <source>
        <dbReference type="ARBA" id="ARBA00022822"/>
    </source>
</evidence>
<sequence length="233" mass="25695">MTEIKFCGMTRLADALVAAENGADALGFIFYPGSPRYLCPEKARELIRQLPPEVIRVGVFVNESVGTVKEIQDFCALDLLQLHGDESPDYCRQFPSSGLIRAVSPRSEEDLTLLEAYPCRAILLDRREEALYGGTGRLSNWDLGVRIRKRFPLILAGGLNPGNIGEAIKTVSPHAVDINSGVESAPGIKDPDKIRSAIAEVRRISAITGSEDVPGKEPETFRIFSRMRQHDIF</sequence>
<dbReference type="NCBIfam" id="NF002298">
    <property type="entry name" value="PRK01222.1-4"/>
    <property type="match status" value="1"/>
</dbReference>
<evidence type="ECO:0000256" key="1">
    <source>
        <dbReference type="ARBA" id="ARBA00001164"/>
    </source>
</evidence>
<dbReference type="InterPro" id="IPR044643">
    <property type="entry name" value="TrpF_fam"/>
</dbReference>
<organism evidence="12 13">
    <name type="scientific">Syntrophus gentianae</name>
    <dbReference type="NCBI Taxonomy" id="43775"/>
    <lineage>
        <taxon>Bacteria</taxon>
        <taxon>Pseudomonadati</taxon>
        <taxon>Thermodesulfobacteriota</taxon>
        <taxon>Syntrophia</taxon>
        <taxon>Syntrophales</taxon>
        <taxon>Syntrophaceae</taxon>
        <taxon>Syntrophus</taxon>
    </lineage>
</organism>
<proteinExistence type="inferred from homology"/>
<dbReference type="RefSeq" id="WP_093882659.1">
    <property type="nucleotide sequence ID" value="NZ_FOBS01000005.1"/>
</dbReference>
<gene>
    <name evidence="10" type="primary">trpF</name>
    <name evidence="12" type="ORF">SAMN04489760_105133</name>
</gene>
<dbReference type="GO" id="GO:0000162">
    <property type="term" value="P:L-tryptophan biosynthetic process"/>
    <property type="evidence" value="ECO:0007669"/>
    <property type="project" value="UniProtKB-UniRule"/>
</dbReference>
<comment type="similarity">
    <text evidence="3 10">Belongs to the TrpF family.</text>
</comment>
<dbReference type="FunFam" id="3.20.20.70:FF:000075">
    <property type="entry name" value="Tryptophan biosynthesis protein TRP1"/>
    <property type="match status" value="1"/>
</dbReference>
<accession>A0A1H7W2G6</accession>
<dbReference type="PANTHER" id="PTHR42894">
    <property type="entry name" value="N-(5'-PHOSPHORIBOSYL)ANTHRANILATE ISOMERASE"/>
    <property type="match status" value="1"/>
</dbReference>
<keyword evidence="8 10" id="KW-0057">Aromatic amino acid biosynthesis</keyword>
<keyword evidence="6 10" id="KW-0028">Amino-acid biosynthesis</keyword>
<dbReference type="InterPro" id="IPR013785">
    <property type="entry name" value="Aldolase_TIM"/>
</dbReference>
<evidence type="ECO:0000256" key="4">
    <source>
        <dbReference type="ARBA" id="ARBA00012572"/>
    </source>
</evidence>
<dbReference type="PANTHER" id="PTHR42894:SF1">
    <property type="entry name" value="N-(5'-PHOSPHORIBOSYL)ANTHRANILATE ISOMERASE"/>
    <property type="match status" value="1"/>
</dbReference>
<evidence type="ECO:0000256" key="9">
    <source>
        <dbReference type="ARBA" id="ARBA00023235"/>
    </source>
</evidence>
<evidence type="ECO:0000256" key="10">
    <source>
        <dbReference type="HAMAP-Rule" id="MF_00135"/>
    </source>
</evidence>
<feature type="domain" description="N-(5'phosphoribosyl) anthranilate isomerase (PRAI)" evidence="11">
    <location>
        <begin position="5"/>
        <end position="198"/>
    </location>
</feature>
<dbReference type="InterPro" id="IPR011060">
    <property type="entry name" value="RibuloseP-bd_barrel"/>
</dbReference>
<name>A0A1H7W2G6_9BACT</name>
<dbReference type="UniPathway" id="UPA00035">
    <property type="reaction ID" value="UER00042"/>
</dbReference>
<dbReference type="EMBL" id="FOBS01000005">
    <property type="protein sequence ID" value="SEM15696.1"/>
    <property type="molecule type" value="Genomic_DNA"/>
</dbReference>
<protein>
    <recommendedName>
        <fullName evidence="5 10">N-(5'-phosphoribosyl)anthranilate isomerase</fullName>
        <shortName evidence="10">PRAI</shortName>
        <ecNumber evidence="4 10">5.3.1.24</ecNumber>
    </recommendedName>
</protein>
<dbReference type="GO" id="GO:0004640">
    <property type="term" value="F:phosphoribosylanthranilate isomerase activity"/>
    <property type="evidence" value="ECO:0007669"/>
    <property type="project" value="UniProtKB-UniRule"/>
</dbReference>
<dbReference type="HAMAP" id="MF_00135">
    <property type="entry name" value="PRAI"/>
    <property type="match status" value="1"/>
</dbReference>
<dbReference type="EC" id="5.3.1.24" evidence="4 10"/>
<evidence type="ECO:0000256" key="2">
    <source>
        <dbReference type="ARBA" id="ARBA00004664"/>
    </source>
</evidence>
<dbReference type="Proteomes" id="UP000198744">
    <property type="component" value="Unassembled WGS sequence"/>
</dbReference>
<dbReference type="Gene3D" id="3.20.20.70">
    <property type="entry name" value="Aldolase class I"/>
    <property type="match status" value="1"/>
</dbReference>
<dbReference type="AlphaFoldDB" id="A0A1H7W2G6"/>
<keyword evidence="7 10" id="KW-0822">Tryptophan biosynthesis</keyword>
<keyword evidence="9 10" id="KW-0413">Isomerase</keyword>
<evidence type="ECO:0000256" key="3">
    <source>
        <dbReference type="ARBA" id="ARBA00007571"/>
    </source>
</evidence>
<dbReference type="OrthoDB" id="9796196at2"/>
<evidence type="ECO:0000313" key="13">
    <source>
        <dbReference type="Proteomes" id="UP000198744"/>
    </source>
</evidence>
<dbReference type="Pfam" id="PF00697">
    <property type="entry name" value="PRAI"/>
    <property type="match status" value="1"/>
</dbReference>
<reference evidence="12 13" key="1">
    <citation type="submission" date="2016-10" db="EMBL/GenBank/DDBJ databases">
        <authorList>
            <person name="de Groot N.N."/>
        </authorList>
    </citation>
    <scope>NUCLEOTIDE SEQUENCE [LARGE SCALE GENOMIC DNA]</scope>
    <source>
        <strain evidence="12 13">DSM 8423</strain>
    </source>
</reference>
<evidence type="ECO:0000256" key="5">
    <source>
        <dbReference type="ARBA" id="ARBA00022272"/>
    </source>
</evidence>
<comment type="catalytic activity">
    <reaction evidence="1 10">
        <text>N-(5-phospho-beta-D-ribosyl)anthranilate = 1-(2-carboxyphenylamino)-1-deoxy-D-ribulose 5-phosphate</text>
        <dbReference type="Rhea" id="RHEA:21540"/>
        <dbReference type="ChEBI" id="CHEBI:18277"/>
        <dbReference type="ChEBI" id="CHEBI:58613"/>
        <dbReference type="EC" id="5.3.1.24"/>
    </reaction>
</comment>
<evidence type="ECO:0000256" key="8">
    <source>
        <dbReference type="ARBA" id="ARBA00023141"/>
    </source>
</evidence>
<dbReference type="SUPFAM" id="SSF51366">
    <property type="entry name" value="Ribulose-phoshate binding barrel"/>
    <property type="match status" value="1"/>
</dbReference>
<dbReference type="InterPro" id="IPR001240">
    <property type="entry name" value="PRAI_dom"/>
</dbReference>
<evidence type="ECO:0000313" key="12">
    <source>
        <dbReference type="EMBL" id="SEM15696.1"/>
    </source>
</evidence>
<keyword evidence="13" id="KW-1185">Reference proteome</keyword>
<dbReference type="CDD" id="cd00405">
    <property type="entry name" value="PRAI"/>
    <property type="match status" value="1"/>
</dbReference>
<evidence type="ECO:0000259" key="11">
    <source>
        <dbReference type="Pfam" id="PF00697"/>
    </source>
</evidence>
<comment type="pathway">
    <text evidence="2 10">Amino-acid biosynthesis; L-tryptophan biosynthesis; L-tryptophan from chorismate: step 3/5.</text>
</comment>
<evidence type="ECO:0000256" key="6">
    <source>
        <dbReference type="ARBA" id="ARBA00022605"/>
    </source>
</evidence>